<gene>
    <name evidence="1" type="ORF">UFOVP204_1</name>
</gene>
<dbReference type="EMBL" id="LR798257">
    <property type="protein sequence ID" value="CAB5218119.1"/>
    <property type="molecule type" value="Genomic_DNA"/>
</dbReference>
<name>A0A6J7WJ45_9CAUD</name>
<protein>
    <recommendedName>
        <fullName evidence="2">Tail fiber protein</fullName>
    </recommendedName>
</protein>
<accession>A0A6J7WJ45</accession>
<evidence type="ECO:0000313" key="1">
    <source>
        <dbReference type="EMBL" id="CAB5218119.1"/>
    </source>
</evidence>
<organism evidence="1">
    <name type="scientific">uncultured Caudovirales phage</name>
    <dbReference type="NCBI Taxonomy" id="2100421"/>
    <lineage>
        <taxon>Viruses</taxon>
        <taxon>Duplodnaviria</taxon>
        <taxon>Heunggongvirae</taxon>
        <taxon>Uroviricota</taxon>
        <taxon>Caudoviricetes</taxon>
        <taxon>Peduoviridae</taxon>
        <taxon>Maltschvirus</taxon>
        <taxon>Maltschvirus maltsch</taxon>
    </lineage>
</organism>
<sequence>MILDGTIVDADINASAAIAQSKISGLSASLGLKADLASPTFTGTVAGITKSMVGLGNVDNTSDANKPVSTATQTALDAKLALAGGTMTGTLVLSGAPTSNLHAATKAYVDAAVNNINVHEAAVAATTGNVNLTNAVDNNKTLDGVTIKTGDRILVKNQSTAEDNGIYIVASNGAPTRATDYDAAGEVSSGDFIFVKGGTVNANTGWIQTADVTTVGTDSLSFTQFSGAGTYTANNGLSLSGTAFSINTAITADLSTAQTLTNKTFVAPILGSATATSINGTTIPSSKTLVTTTDTGTVTSTMIADGTIVNGDISSSAAIAYSKLNLASSITSSDIVDGTIVDGDINASAAIAQSKISGLTTALSAKAPLAAPTFTGTVTVSSSGIAFSDSSVQTVAGVPSVTPLDNSTFATGTVNLATGLKDYMVKVGASVTITLQQDSAATYPIGTSIDFWANGTGAQFAAGTGVTIVNTPGLKFRAVGSVATAMKVAANTWLVFGDLSA</sequence>
<reference evidence="1" key="1">
    <citation type="submission" date="2020-05" db="EMBL/GenBank/DDBJ databases">
        <authorList>
            <person name="Chiriac C."/>
            <person name="Salcher M."/>
            <person name="Ghai R."/>
            <person name="Kavagutti S V."/>
        </authorList>
    </citation>
    <scope>NUCLEOTIDE SEQUENCE</scope>
</reference>
<proteinExistence type="predicted"/>
<evidence type="ECO:0008006" key="2">
    <source>
        <dbReference type="Google" id="ProtNLM"/>
    </source>
</evidence>